<dbReference type="OMA" id="PDIQPNN"/>
<evidence type="ECO:0000313" key="2">
    <source>
        <dbReference type="Proteomes" id="UP000053558"/>
    </source>
</evidence>
<dbReference type="GeneID" id="19203426"/>
<dbReference type="PANTHER" id="PTHR36091:SF2">
    <property type="entry name" value="AMINOGLYCOSIDE PHOSPHOTRANSFERASE DOMAIN-CONTAINING PROTEIN"/>
    <property type="match status" value="1"/>
</dbReference>
<accession>A0A5M3MLB1</accession>
<proteinExistence type="predicted"/>
<protein>
    <submittedName>
        <fullName evidence="1">Uncharacterized protein</fullName>
    </submittedName>
</protein>
<reference evidence="2" key="1">
    <citation type="journal article" date="2012" name="Science">
        <title>The Paleozoic origin of enzymatic lignin decomposition reconstructed from 31 fungal genomes.</title>
        <authorList>
            <person name="Floudas D."/>
            <person name="Binder M."/>
            <person name="Riley R."/>
            <person name="Barry K."/>
            <person name="Blanchette R.A."/>
            <person name="Henrissat B."/>
            <person name="Martinez A.T."/>
            <person name="Otillar R."/>
            <person name="Spatafora J.W."/>
            <person name="Yadav J.S."/>
            <person name="Aerts A."/>
            <person name="Benoit I."/>
            <person name="Boyd A."/>
            <person name="Carlson A."/>
            <person name="Copeland A."/>
            <person name="Coutinho P.M."/>
            <person name="de Vries R.P."/>
            <person name="Ferreira P."/>
            <person name="Findley K."/>
            <person name="Foster B."/>
            <person name="Gaskell J."/>
            <person name="Glotzer D."/>
            <person name="Gorecki P."/>
            <person name="Heitman J."/>
            <person name="Hesse C."/>
            <person name="Hori C."/>
            <person name="Igarashi K."/>
            <person name="Jurgens J.A."/>
            <person name="Kallen N."/>
            <person name="Kersten P."/>
            <person name="Kohler A."/>
            <person name="Kuees U."/>
            <person name="Kumar T.K.A."/>
            <person name="Kuo A."/>
            <person name="LaButti K."/>
            <person name="Larrondo L.F."/>
            <person name="Lindquist E."/>
            <person name="Ling A."/>
            <person name="Lombard V."/>
            <person name="Lucas S."/>
            <person name="Lundell T."/>
            <person name="Martin R."/>
            <person name="McLaughlin D.J."/>
            <person name="Morgenstern I."/>
            <person name="Morin E."/>
            <person name="Murat C."/>
            <person name="Nagy L.G."/>
            <person name="Nolan M."/>
            <person name="Ohm R.A."/>
            <person name="Patyshakuliyeva A."/>
            <person name="Rokas A."/>
            <person name="Ruiz-Duenas F.J."/>
            <person name="Sabat G."/>
            <person name="Salamov A."/>
            <person name="Samejima M."/>
            <person name="Schmutz J."/>
            <person name="Slot J.C."/>
            <person name="St John F."/>
            <person name="Stenlid J."/>
            <person name="Sun H."/>
            <person name="Sun S."/>
            <person name="Syed K."/>
            <person name="Tsang A."/>
            <person name="Wiebenga A."/>
            <person name="Young D."/>
            <person name="Pisabarro A."/>
            <person name="Eastwood D.C."/>
            <person name="Martin F."/>
            <person name="Cullen D."/>
            <person name="Grigoriev I.V."/>
            <person name="Hibbett D.S."/>
        </authorList>
    </citation>
    <scope>NUCLEOTIDE SEQUENCE [LARGE SCALE GENOMIC DNA]</scope>
    <source>
        <strain evidence="2">RWD-64-598 SS2</strain>
    </source>
</reference>
<dbReference type="RefSeq" id="XP_007770317.1">
    <property type="nucleotide sequence ID" value="XM_007772127.1"/>
</dbReference>
<gene>
    <name evidence="1" type="ORF">CONPUDRAFT_155394</name>
</gene>
<dbReference type="OrthoDB" id="2831558at2759"/>
<sequence length="559" mass="64556">MRDLESELFNYTTGRFLANDALRLRERRRVFNIPGLFRIIAKALPCKTEEIVNFRKLGEGGLNRIFLITLDTGFQLVARIPYPILIPKAYALASEVATMHFLRSKGLPIPKVYAYSFTSKNEAETEYILMEYAEGVDLSQIWFDLKEDEIISLMDQLAKFESSMMSISFPAGGSIYYARDLKELCGNEGIPLEEDSECIPRDEQIESRSLEMERFCIGPDVSVPLWYGRREQLDVFRGPYEDAKSVLVTGAKKELAYLDQFGSPRAPYQCFRREYYKYEKQPPSDHANNLRRYLCLAPSLVPDDDSLNTFCIRHPDVTDSNIKISIESSCLHIVGMLDWQHTAVLPLFLHAGMPDIIQNEEDEVSRRMTKPKLPDDFDKLSEEEQEWEMELLRRRLVHYHYNLSTAAYNRIHHKSLVYPLNTFRRRIFNHAIVGWDGETIKLLYALMDMVFDWASFAKVGTPCPVVLTEDEKAAAVRLYEALVNAEVGERMLMDSVGYGEETWVPAAHYEKAKAFGREIKQMTLKACAEDEETTEETYAVIDANWPLDDMDEEELEEYK</sequence>
<keyword evidence="2" id="KW-1185">Reference proteome</keyword>
<dbReference type="InterPro" id="IPR051035">
    <property type="entry name" value="Mito_inheritance_9"/>
</dbReference>
<organism evidence="1 2">
    <name type="scientific">Coniophora puteana (strain RWD-64-598)</name>
    <name type="common">Brown rot fungus</name>
    <dbReference type="NCBI Taxonomy" id="741705"/>
    <lineage>
        <taxon>Eukaryota</taxon>
        <taxon>Fungi</taxon>
        <taxon>Dikarya</taxon>
        <taxon>Basidiomycota</taxon>
        <taxon>Agaricomycotina</taxon>
        <taxon>Agaricomycetes</taxon>
        <taxon>Agaricomycetidae</taxon>
        <taxon>Boletales</taxon>
        <taxon>Coniophorineae</taxon>
        <taxon>Coniophoraceae</taxon>
        <taxon>Coniophora</taxon>
    </lineage>
</organism>
<dbReference type="Gene3D" id="3.30.200.20">
    <property type="entry name" value="Phosphorylase Kinase, domain 1"/>
    <property type="match status" value="1"/>
</dbReference>
<dbReference type="AlphaFoldDB" id="A0A5M3MLB1"/>
<name>A0A5M3MLB1_CONPW</name>
<comment type="caution">
    <text evidence="1">The sequence shown here is derived from an EMBL/GenBank/DDBJ whole genome shotgun (WGS) entry which is preliminary data.</text>
</comment>
<dbReference type="SUPFAM" id="SSF56112">
    <property type="entry name" value="Protein kinase-like (PK-like)"/>
    <property type="match status" value="1"/>
</dbReference>
<dbReference type="KEGG" id="cput:CONPUDRAFT_155394"/>
<dbReference type="InterPro" id="IPR011009">
    <property type="entry name" value="Kinase-like_dom_sf"/>
</dbReference>
<dbReference type="PANTHER" id="PTHR36091">
    <property type="entry name" value="ALTERED INHERITANCE OF MITOCHONDRIA PROTEIN 9, MITOCHONDRIAL"/>
    <property type="match status" value="1"/>
</dbReference>
<evidence type="ECO:0000313" key="1">
    <source>
        <dbReference type="EMBL" id="EIW80019.1"/>
    </source>
</evidence>
<dbReference type="GO" id="GO:0005739">
    <property type="term" value="C:mitochondrion"/>
    <property type="evidence" value="ECO:0007669"/>
    <property type="project" value="TreeGrafter"/>
</dbReference>
<dbReference type="EMBL" id="JH711580">
    <property type="protein sequence ID" value="EIW80019.1"/>
    <property type="molecule type" value="Genomic_DNA"/>
</dbReference>
<dbReference type="Proteomes" id="UP000053558">
    <property type="component" value="Unassembled WGS sequence"/>
</dbReference>